<dbReference type="InterPro" id="IPR011333">
    <property type="entry name" value="SKP1/BTB/POZ_sf"/>
</dbReference>
<feature type="region of interest" description="Disordered" evidence="1">
    <location>
        <begin position="202"/>
        <end position="228"/>
    </location>
</feature>
<dbReference type="SUPFAM" id="SSF54695">
    <property type="entry name" value="POZ domain"/>
    <property type="match status" value="1"/>
</dbReference>
<evidence type="ECO:0000256" key="1">
    <source>
        <dbReference type="SAM" id="MobiDB-lite"/>
    </source>
</evidence>
<feature type="domain" description="BTB" evidence="2">
    <location>
        <begin position="26"/>
        <end position="104"/>
    </location>
</feature>
<dbReference type="AlphaFoldDB" id="A0A9Q5N7E3"/>
<comment type="caution">
    <text evidence="3">The sequence shown here is derived from an EMBL/GenBank/DDBJ whole genome shotgun (WGS) entry which is preliminary data.</text>
</comment>
<evidence type="ECO:0000313" key="4">
    <source>
        <dbReference type="Proteomes" id="UP000757232"/>
    </source>
</evidence>
<dbReference type="PROSITE" id="PS50097">
    <property type="entry name" value="BTB"/>
    <property type="match status" value="1"/>
</dbReference>
<sequence>MESDSPTVPPEDLATCSDISSAIVHRDDMFYFTLVEDCLFRVLRHKLEEHSHVFRDMFSMPTPNDGTVAEGTSDENPICLDMVAKEDFKLLLKFLYMPMMTDTEVPLTLGQCTAIFDLTRMWGFDNVRRIAKDRIRTTLWPTIPSVDKITLALEYEVEDWYFDAYYETVIREEPLSVEEMQKLGFDLAAKIAKVREKVARAPTHSSGFGTGAPSVTREPTAREGVSQHLMPVPISFTSSKDKKKKGRRH</sequence>
<organism evidence="3 4">
    <name type="scientific">Sanghuangporus baumii</name>
    <name type="common">Phellinus baumii</name>
    <dbReference type="NCBI Taxonomy" id="108892"/>
    <lineage>
        <taxon>Eukaryota</taxon>
        <taxon>Fungi</taxon>
        <taxon>Dikarya</taxon>
        <taxon>Basidiomycota</taxon>
        <taxon>Agaricomycotina</taxon>
        <taxon>Agaricomycetes</taxon>
        <taxon>Hymenochaetales</taxon>
        <taxon>Hymenochaetaceae</taxon>
        <taxon>Sanghuangporus</taxon>
    </lineage>
</organism>
<dbReference type="OrthoDB" id="2367075at2759"/>
<dbReference type="EMBL" id="LNZH02000198">
    <property type="protein sequence ID" value="OCB86911.1"/>
    <property type="molecule type" value="Genomic_DNA"/>
</dbReference>
<protein>
    <recommendedName>
        <fullName evidence="2">BTB domain-containing protein</fullName>
    </recommendedName>
</protein>
<evidence type="ECO:0000313" key="3">
    <source>
        <dbReference type="EMBL" id="OCB86911.1"/>
    </source>
</evidence>
<dbReference type="CDD" id="cd18186">
    <property type="entry name" value="BTB_POZ_ZBTB_KLHL-like"/>
    <property type="match status" value="1"/>
</dbReference>
<dbReference type="Proteomes" id="UP000757232">
    <property type="component" value="Unassembled WGS sequence"/>
</dbReference>
<name>A0A9Q5N7E3_SANBA</name>
<dbReference type="InterPro" id="IPR000210">
    <property type="entry name" value="BTB/POZ_dom"/>
</dbReference>
<dbReference type="Gene3D" id="3.30.710.10">
    <property type="entry name" value="Potassium Channel Kv1.1, Chain A"/>
    <property type="match status" value="1"/>
</dbReference>
<keyword evidence="4" id="KW-1185">Reference proteome</keyword>
<proteinExistence type="predicted"/>
<gene>
    <name evidence="3" type="ORF">A7U60_g6085</name>
</gene>
<reference evidence="3" key="1">
    <citation type="submission" date="2016-06" db="EMBL/GenBank/DDBJ databases">
        <title>Draft Genome sequence of the fungus Inonotus baumii.</title>
        <authorList>
            <person name="Zhu H."/>
            <person name="Lin W."/>
        </authorList>
    </citation>
    <scope>NUCLEOTIDE SEQUENCE</scope>
    <source>
        <strain evidence="3">821</strain>
    </source>
</reference>
<accession>A0A9Q5N7E3</accession>
<evidence type="ECO:0000259" key="2">
    <source>
        <dbReference type="PROSITE" id="PS50097"/>
    </source>
</evidence>